<evidence type="ECO:0000256" key="2">
    <source>
        <dbReference type="ARBA" id="ARBA00010386"/>
    </source>
</evidence>
<evidence type="ECO:0000256" key="4">
    <source>
        <dbReference type="ARBA" id="ARBA00023015"/>
    </source>
</evidence>
<feature type="compositionally biased region" description="Basic and acidic residues" evidence="8">
    <location>
        <begin position="328"/>
        <end position="346"/>
    </location>
</feature>
<feature type="compositionally biased region" description="Basic and acidic residues" evidence="8">
    <location>
        <begin position="182"/>
        <end position="197"/>
    </location>
</feature>
<dbReference type="Pfam" id="PF04696">
    <property type="entry name" value="Pinin_SDK_memA"/>
    <property type="match status" value="1"/>
</dbReference>
<reference evidence="10 11" key="1">
    <citation type="journal article" date="2013" name="Plant Cell">
        <title>The transition from a phytopathogenic smut ancestor to an anamorphic biocontrol agent deciphered by comparative whole-genome analysis.</title>
        <authorList>
            <person name="Lefebvre F."/>
            <person name="Joly D.L."/>
            <person name="Labbe C."/>
            <person name="Teichmann B."/>
            <person name="Linning R."/>
            <person name="Belzile F."/>
            <person name="Bakkeren G."/>
            <person name="Belanger R.R."/>
        </authorList>
    </citation>
    <scope>NUCLEOTIDE SEQUENCE [LARGE SCALE GENOMIC DNA]</scope>
    <source>
        <strain evidence="10 11">PF-1</strain>
    </source>
</reference>
<dbReference type="AlphaFoldDB" id="A0A061HH70"/>
<dbReference type="PANTHER" id="PTHR12707:SF0">
    <property type="entry name" value="PININ"/>
    <property type="match status" value="1"/>
</dbReference>
<dbReference type="OrthoDB" id="330772at2759"/>
<dbReference type="GO" id="GO:0006397">
    <property type="term" value="P:mRNA processing"/>
    <property type="evidence" value="ECO:0007669"/>
    <property type="project" value="UniProtKB-KW"/>
</dbReference>
<feature type="region of interest" description="Disordered" evidence="8">
    <location>
        <begin position="55"/>
        <end position="203"/>
    </location>
</feature>
<dbReference type="GO" id="GO:0008380">
    <property type="term" value="P:RNA splicing"/>
    <property type="evidence" value="ECO:0007669"/>
    <property type="project" value="UniProtKB-KW"/>
</dbReference>
<dbReference type="RefSeq" id="XP_007878354.1">
    <property type="nucleotide sequence ID" value="XM_007880163.1"/>
</dbReference>
<dbReference type="HOGENOM" id="CLU_598675_0_0_1"/>
<dbReference type="EMBL" id="KE361629">
    <property type="protein sequence ID" value="EPQ29976.1"/>
    <property type="molecule type" value="Genomic_DNA"/>
</dbReference>
<evidence type="ECO:0000256" key="1">
    <source>
        <dbReference type="ARBA" id="ARBA00004123"/>
    </source>
</evidence>
<evidence type="ECO:0000313" key="11">
    <source>
        <dbReference type="Proteomes" id="UP000053664"/>
    </source>
</evidence>
<evidence type="ECO:0000256" key="6">
    <source>
        <dbReference type="ARBA" id="ARBA00023187"/>
    </source>
</evidence>
<comment type="similarity">
    <text evidence="2">Belongs to the pinin family.</text>
</comment>
<dbReference type="eggNOG" id="ENOG502S8HT">
    <property type="taxonomic scope" value="Eukaryota"/>
</dbReference>
<proteinExistence type="inferred from homology"/>
<evidence type="ECO:0000256" key="7">
    <source>
        <dbReference type="ARBA" id="ARBA00023242"/>
    </source>
</evidence>
<dbReference type="InterPro" id="IPR039853">
    <property type="entry name" value="Pinin"/>
</dbReference>
<organism evidence="10 11">
    <name type="scientific">Pseudozyma flocculosa PF-1</name>
    <dbReference type="NCBI Taxonomy" id="1277687"/>
    <lineage>
        <taxon>Eukaryota</taxon>
        <taxon>Fungi</taxon>
        <taxon>Dikarya</taxon>
        <taxon>Basidiomycota</taxon>
        <taxon>Ustilaginomycotina</taxon>
        <taxon>Ustilaginomycetes</taxon>
        <taxon>Ustilaginales</taxon>
        <taxon>Ustilaginaceae</taxon>
        <taxon>Pseudozyma</taxon>
    </lineage>
</organism>
<feature type="compositionally biased region" description="Basic and acidic residues" evidence="8">
    <location>
        <begin position="131"/>
        <end position="141"/>
    </location>
</feature>
<feature type="region of interest" description="Disordered" evidence="8">
    <location>
        <begin position="424"/>
        <end position="457"/>
    </location>
</feature>
<protein>
    <recommendedName>
        <fullName evidence="9">Pinin/SDK/MemA protein domain-containing protein</fullName>
    </recommendedName>
</protein>
<evidence type="ECO:0000256" key="3">
    <source>
        <dbReference type="ARBA" id="ARBA00022664"/>
    </source>
</evidence>
<evidence type="ECO:0000256" key="5">
    <source>
        <dbReference type="ARBA" id="ARBA00023163"/>
    </source>
</evidence>
<gene>
    <name evidence="10" type="ORF">PFL1_02649</name>
</gene>
<feature type="compositionally biased region" description="Polar residues" evidence="8">
    <location>
        <begin position="145"/>
        <end position="154"/>
    </location>
</feature>
<keyword evidence="3" id="KW-0507">mRNA processing</keyword>
<dbReference type="Proteomes" id="UP000053664">
    <property type="component" value="Unassembled WGS sequence"/>
</dbReference>
<feature type="compositionally biased region" description="Acidic residues" evidence="8">
    <location>
        <begin position="448"/>
        <end position="457"/>
    </location>
</feature>
<keyword evidence="6" id="KW-0508">mRNA splicing</keyword>
<dbReference type="KEGG" id="pfp:PFL1_02649"/>
<dbReference type="GeneID" id="19316766"/>
<sequence length="457" mass="50533">MACQLFRGARRVRASVVAPFFSPITIHPPRRRPCSDRSSPALTLSKLILSSIADSAPAHPYDTPPNLPATTPARTLPSHPSSIKEMSTQASSSSLRLDASGPKDAPSPNRRRRARPSSPILEEPEAEEVQDAQRRRDERPGRSAASASRGTVDSQQHHTEPKSAAAATTAELSSSQPSEAADPARKRARREDPDAKTRGARMFGLLNSTLTKFKTDAERQKTGTAAQRRASLEARLQEKLRRESHEITVKQRLETELRAYVGEAKRLAETIALREAEHRTRRAQKRRMASFLWTPGLVESDVPRYRRRGSVSSSSAAAAAAVASVGPARRDRGAKQQDEGAPDRIAPHIPSTLPPISRSANQGGDYPLYFLPYKLLPSQDDVLDEQEEKVDDEIDKADDAWDRERDRLEDRLRAVKDKMARKRKEIFDEASPEGGEKKEDGARRAEEGVGEDMDVDG</sequence>
<feature type="compositionally biased region" description="Basic and acidic residues" evidence="8">
    <location>
        <begin position="434"/>
        <end position="447"/>
    </location>
</feature>
<keyword evidence="7" id="KW-0539">Nucleus</keyword>
<feature type="region of interest" description="Disordered" evidence="8">
    <location>
        <begin position="322"/>
        <end position="360"/>
    </location>
</feature>
<name>A0A061HH70_9BASI</name>
<comment type="subcellular location">
    <subcellularLocation>
        <location evidence="1">Nucleus</location>
    </subcellularLocation>
</comment>
<evidence type="ECO:0000259" key="9">
    <source>
        <dbReference type="Pfam" id="PF04696"/>
    </source>
</evidence>
<dbReference type="GO" id="GO:0071013">
    <property type="term" value="C:catalytic step 2 spliceosome"/>
    <property type="evidence" value="ECO:0007669"/>
    <property type="project" value="TreeGrafter"/>
</dbReference>
<evidence type="ECO:0000256" key="8">
    <source>
        <dbReference type="SAM" id="MobiDB-lite"/>
    </source>
</evidence>
<feature type="domain" description="Pinin/SDK/MemA protein" evidence="9">
    <location>
        <begin position="195"/>
        <end position="294"/>
    </location>
</feature>
<evidence type="ECO:0000313" key="10">
    <source>
        <dbReference type="EMBL" id="EPQ29976.1"/>
    </source>
</evidence>
<dbReference type="PANTHER" id="PTHR12707">
    <property type="entry name" value="PINN"/>
    <property type="match status" value="1"/>
</dbReference>
<keyword evidence="4" id="KW-0805">Transcription regulation</keyword>
<feature type="compositionally biased region" description="Polar residues" evidence="8">
    <location>
        <begin position="68"/>
        <end position="95"/>
    </location>
</feature>
<dbReference type="InterPro" id="IPR006786">
    <property type="entry name" value="Pinin_SDK_MemA"/>
</dbReference>
<accession>A0A061HH70</accession>
<keyword evidence="5" id="KW-0804">Transcription</keyword>